<keyword evidence="2" id="KW-0238">DNA-binding</keyword>
<sequence length="52" mass="5656">KQIGDGLFKPGKKIPTEKVLMEKFSVGRSSIREALQALAMMGIIKIRPGKGT</sequence>
<organism evidence="5">
    <name type="scientific">marine sediment metagenome</name>
    <dbReference type="NCBI Taxonomy" id="412755"/>
    <lineage>
        <taxon>unclassified sequences</taxon>
        <taxon>metagenomes</taxon>
        <taxon>ecological metagenomes</taxon>
    </lineage>
</organism>
<reference evidence="5" key="1">
    <citation type="journal article" date="2014" name="Front. Microbiol.">
        <title>High frequency of phylogenetically diverse reductive dehalogenase-homologous genes in deep subseafloor sedimentary metagenomes.</title>
        <authorList>
            <person name="Kawai M."/>
            <person name="Futagami T."/>
            <person name="Toyoda A."/>
            <person name="Takaki Y."/>
            <person name="Nishi S."/>
            <person name="Hori S."/>
            <person name="Arai W."/>
            <person name="Tsubouchi T."/>
            <person name="Morono Y."/>
            <person name="Uchiyama I."/>
            <person name="Ito T."/>
            <person name="Fujiyama A."/>
            <person name="Inagaki F."/>
            <person name="Takami H."/>
        </authorList>
    </citation>
    <scope>NUCLEOTIDE SEQUENCE</scope>
    <source>
        <strain evidence="5">Expedition CK06-06</strain>
    </source>
</reference>
<evidence type="ECO:0000256" key="2">
    <source>
        <dbReference type="ARBA" id="ARBA00023125"/>
    </source>
</evidence>
<feature type="non-terminal residue" evidence="5">
    <location>
        <position position="1"/>
    </location>
</feature>
<dbReference type="InterPro" id="IPR036390">
    <property type="entry name" value="WH_DNA-bd_sf"/>
</dbReference>
<keyword evidence="1" id="KW-0805">Transcription regulation</keyword>
<dbReference type="SMART" id="SM00345">
    <property type="entry name" value="HTH_GNTR"/>
    <property type="match status" value="1"/>
</dbReference>
<comment type="caution">
    <text evidence="5">The sequence shown here is derived from an EMBL/GenBank/DDBJ whole genome shotgun (WGS) entry which is preliminary data.</text>
</comment>
<dbReference type="GO" id="GO:0003700">
    <property type="term" value="F:DNA-binding transcription factor activity"/>
    <property type="evidence" value="ECO:0007669"/>
    <property type="project" value="InterPro"/>
</dbReference>
<dbReference type="SUPFAM" id="SSF46785">
    <property type="entry name" value="Winged helix' DNA-binding domain"/>
    <property type="match status" value="1"/>
</dbReference>
<evidence type="ECO:0000259" key="4">
    <source>
        <dbReference type="PROSITE" id="PS50949"/>
    </source>
</evidence>
<keyword evidence="3" id="KW-0804">Transcription</keyword>
<dbReference type="PROSITE" id="PS50949">
    <property type="entry name" value="HTH_GNTR"/>
    <property type="match status" value="1"/>
</dbReference>
<dbReference type="Gene3D" id="1.10.10.10">
    <property type="entry name" value="Winged helix-like DNA-binding domain superfamily/Winged helix DNA-binding domain"/>
    <property type="match status" value="1"/>
</dbReference>
<dbReference type="InterPro" id="IPR000524">
    <property type="entry name" value="Tscrpt_reg_HTH_GntR"/>
</dbReference>
<gene>
    <name evidence="5" type="ORF">S01H4_66984</name>
</gene>
<proteinExistence type="predicted"/>
<evidence type="ECO:0000256" key="3">
    <source>
        <dbReference type="ARBA" id="ARBA00023163"/>
    </source>
</evidence>
<dbReference type="InterPro" id="IPR036388">
    <property type="entry name" value="WH-like_DNA-bd_sf"/>
</dbReference>
<dbReference type="EMBL" id="BART01041814">
    <property type="protein sequence ID" value="GAH29194.1"/>
    <property type="molecule type" value="Genomic_DNA"/>
</dbReference>
<evidence type="ECO:0000313" key="5">
    <source>
        <dbReference type="EMBL" id="GAH29194.1"/>
    </source>
</evidence>
<feature type="non-terminal residue" evidence="5">
    <location>
        <position position="52"/>
    </location>
</feature>
<feature type="domain" description="HTH gntR-type" evidence="4">
    <location>
        <begin position="1"/>
        <end position="52"/>
    </location>
</feature>
<dbReference type="PRINTS" id="PR00035">
    <property type="entry name" value="HTHGNTR"/>
</dbReference>
<dbReference type="CDD" id="cd07377">
    <property type="entry name" value="WHTH_GntR"/>
    <property type="match status" value="1"/>
</dbReference>
<dbReference type="Pfam" id="PF00392">
    <property type="entry name" value="GntR"/>
    <property type="match status" value="1"/>
</dbReference>
<dbReference type="AlphaFoldDB" id="X1FIH3"/>
<protein>
    <recommendedName>
        <fullName evidence="4">HTH gntR-type domain-containing protein</fullName>
    </recommendedName>
</protein>
<dbReference type="GO" id="GO:0003677">
    <property type="term" value="F:DNA binding"/>
    <property type="evidence" value="ECO:0007669"/>
    <property type="project" value="UniProtKB-KW"/>
</dbReference>
<dbReference type="PANTHER" id="PTHR43537:SF5">
    <property type="entry name" value="UXU OPERON TRANSCRIPTIONAL REGULATOR"/>
    <property type="match status" value="1"/>
</dbReference>
<evidence type="ECO:0000256" key="1">
    <source>
        <dbReference type="ARBA" id="ARBA00023015"/>
    </source>
</evidence>
<accession>X1FIH3</accession>
<name>X1FIH3_9ZZZZ</name>
<dbReference type="PANTHER" id="PTHR43537">
    <property type="entry name" value="TRANSCRIPTIONAL REGULATOR, GNTR FAMILY"/>
    <property type="match status" value="1"/>
</dbReference>